<dbReference type="OrthoDB" id="9804574at2"/>
<dbReference type="Gene3D" id="2.30.130.110">
    <property type="match status" value="1"/>
</dbReference>
<evidence type="ECO:0000256" key="1">
    <source>
        <dbReference type="ARBA" id="ARBA00010986"/>
    </source>
</evidence>
<dbReference type="GO" id="GO:0019698">
    <property type="term" value="P:D-galacturonate catabolic process"/>
    <property type="evidence" value="ECO:0007669"/>
    <property type="project" value="TreeGrafter"/>
</dbReference>
<evidence type="ECO:0000313" key="5">
    <source>
        <dbReference type="Proteomes" id="UP000192343"/>
    </source>
</evidence>
<feature type="domain" description="SAF" evidence="3">
    <location>
        <begin position="10"/>
        <end position="81"/>
    </location>
</feature>
<accession>A0A1Y1RZ77</accession>
<dbReference type="GO" id="GO:0016787">
    <property type="term" value="F:hydrolase activity"/>
    <property type="evidence" value="ECO:0007669"/>
    <property type="project" value="UniProtKB-KW"/>
</dbReference>
<proteinExistence type="inferred from homology"/>
<keyword evidence="5" id="KW-1185">Reference proteome</keyword>
<evidence type="ECO:0000313" key="4">
    <source>
        <dbReference type="EMBL" id="ORC35927.1"/>
    </source>
</evidence>
<comment type="caution">
    <text evidence="4">The sequence shown here is derived from an EMBL/GenBank/DDBJ whole genome shotgun (WGS) entry which is preliminary data.</text>
</comment>
<dbReference type="Pfam" id="PF20629">
    <property type="entry name" value="GD_AH_C"/>
    <property type="match status" value="1"/>
</dbReference>
<name>A0A1Y1RZ77_9SPIO</name>
<protein>
    <submittedName>
        <fullName evidence="4">Altronate hydrolase</fullName>
    </submittedName>
</protein>
<dbReference type="InterPro" id="IPR007392">
    <property type="entry name" value="GD_AH_second"/>
</dbReference>
<gene>
    <name evidence="4" type="ORF">B4O97_07610</name>
</gene>
<reference evidence="4 5" key="1">
    <citation type="submission" date="2017-03" db="EMBL/GenBank/DDBJ databases">
        <title>Draft Genome sequence of Marispirochaeta sp. strain JC444.</title>
        <authorList>
            <person name="Shivani Y."/>
            <person name="Subhash Y."/>
            <person name="Sasikala C."/>
            <person name="Ramana C."/>
        </authorList>
    </citation>
    <scope>NUCLEOTIDE SEQUENCE [LARGE SCALE GENOMIC DNA]</scope>
    <source>
        <strain evidence="4 5">JC444</strain>
    </source>
</reference>
<comment type="similarity">
    <text evidence="1">Belongs to the UxaA family.</text>
</comment>
<dbReference type="InterPro" id="IPR048332">
    <property type="entry name" value="GD_AH_C"/>
</dbReference>
<sequence length="496" mass="53845">MSTYRIHTRDNVAVAVEDLKAGETLNIEDVQLICRSEIPRGHKFALRSIEAGSSIIKYGYPIGTALQNIEAGDHIHVHNLKTSLSGTLEYDYEPVDSRLQAAESRSFMGFPRPDGKAGTRNEVWIIPISGCVNRTTQMLAQSGLPLPENVEGIHAFPHPYGCSQLGDDHEHTRSILAGLAEHPNAGAVLLIGLGCENNQMDSFIELLKERGSWNDERIRWMVTQDVEDELETGRELLKRCISYAAGFRRRELPSSRLVVGLKCGGSDGLSGLTANPLVGAFSDDLIAQGGSTILTEVPEMFGAETILMNRAADHNVYGKIVSLINSFKEYFLRHNQTVYENPSPGNKKGGISTLEDKSLGCTQKSGDAPVADVIRYGQVLKTPGLNLLQGPGNDIVSVTALAAAGAQIILFTTGRGNPLGSPVPTVKIASNNDLAVRKAHWIDFSAGDLVSKPGTLMETLRKDLMGVVLDHASGKRTRNEEHGYREIAIFKDGVIL</sequence>
<dbReference type="SMART" id="SM00858">
    <property type="entry name" value="SAF"/>
    <property type="match status" value="1"/>
</dbReference>
<dbReference type="InterPro" id="IPR013974">
    <property type="entry name" value="SAF"/>
</dbReference>
<dbReference type="CDD" id="cd11613">
    <property type="entry name" value="SAF_AH_GD"/>
    <property type="match status" value="1"/>
</dbReference>
<dbReference type="InterPro" id="IPR052172">
    <property type="entry name" value="UxaA_altronate/galactarate_dh"/>
</dbReference>
<dbReference type="AlphaFoldDB" id="A0A1Y1RZ77"/>
<dbReference type="EMBL" id="MWQY01000007">
    <property type="protein sequence ID" value="ORC35927.1"/>
    <property type="molecule type" value="Genomic_DNA"/>
</dbReference>
<dbReference type="Proteomes" id="UP000192343">
    <property type="component" value="Unassembled WGS sequence"/>
</dbReference>
<evidence type="ECO:0000259" key="3">
    <source>
        <dbReference type="SMART" id="SM00858"/>
    </source>
</evidence>
<dbReference type="RefSeq" id="WP_083049729.1">
    <property type="nucleotide sequence ID" value="NZ_MWQY01000007.1"/>
</dbReference>
<organism evidence="4 5">
    <name type="scientific">Marispirochaeta aestuarii</name>
    <dbReference type="NCBI Taxonomy" id="1963862"/>
    <lineage>
        <taxon>Bacteria</taxon>
        <taxon>Pseudomonadati</taxon>
        <taxon>Spirochaetota</taxon>
        <taxon>Spirochaetia</taxon>
        <taxon>Spirochaetales</taxon>
        <taxon>Spirochaetaceae</taxon>
        <taxon>Marispirochaeta</taxon>
    </lineage>
</organism>
<dbReference type="PANTHER" id="PTHR30536">
    <property type="entry name" value="ALTRONATE/GALACTARATE DEHYDRATASE"/>
    <property type="match status" value="1"/>
</dbReference>
<dbReference type="PANTHER" id="PTHR30536:SF5">
    <property type="entry name" value="ALTRONATE DEHYDRATASE"/>
    <property type="match status" value="1"/>
</dbReference>
<dbReference type="STRING" id="1963862.B4O97_07610"/>
<dbReference type="Pfam" id="PF08666">
    <property type="entry name" value="SAF"/>
    <property type="match status" value="1"/>
</dbReference>
<evidence type="ECO:0000256" key="2">
    <source>
        <dbReference type="ARBA" id="ARBA00023239"/>
    </source>
</evidence>
<keyword evidence="4" id="KW-0378">Hydrolase</keyword>
<keyword evidence="2" id="KW-0456">Lyase</keyword>
<dbReference type="InterPro" id="IPR044144">
    <property type="entry name" value="SAF_UxaA/GarD"/>
</dbReference>
<dbReference type="Pfam" id="PF04295">
    <property type="entry name" value="GD_AH_second"/>
    <property type="match status" value="1"/>
</dbReference>
<dbReference type="GO" id="GO:0016829">
    <property type="term" value="F:lyase activity"/>
    <property type="evidence" value="ECO:0007669"/>
    <property type="project" value="UniProtKB-KW"/>
</dbReference>